<dbReference type="KEGG" id="sita:101754431"/>
<dbReference type="Gramene" id="KQK94782">
    <property type="protein sequence ID" value="KQK94782"/>
    <property type="gene ID" value="SETIT_026665mg"/>
</dbReference>
<reference evidence="1 3" key="1">
    <citation type="journal article" date="2012" name="Nat. Biotechnol.">
        <title>Reference genome sequence of the model plant Setaria.</title>
        <authorList>
            <person name="Bennetzen J.L."/>
            <person name="Schmutz J."/>
            <person name="Wang H."/>
            <person name="Percifield R."/>
            <person name="Hawkins J."/>
            <person name="Pontaroli A.C."/>
            <person name="Estep M."/>
            <person name="Feng L."/>
            <person name="Vaughn J.N."/>
            <person name="Grimwood J."/>
            <person name="Jenkins J."/>
            <person name="Barry K."/>
            <person name="Lindquist E."/>
            <person name="Hellsten U."/>
            <person name="Deshpande S."/>
            <person name="Wang X."/>
            <person name="Wu X."/>
            <person name="Mitros T."/>
            <person name="Triplett J."/>
            <person name="Yang X."/>
            <person name="Ye C.Y."/>
            <person name="Mauro-Herrera M."/>
            <person name="Wang L."/>
            <person name="Li P."/>
            <person name="Sharma M."/>
            <person name="Sharma R."/>
            <person name="Ronald P.C."/>
            <person name="Panaud O."/>
            <person name="Kellogg E.A."/>
            <person name="Brutnell T.P."/>
            <person name="Doust A.N."/>
            <person name="Tuskan G.A."/>
            <person name="Rokhsar D."/>
            <person name="Devos K.M."/>
        </authorList>
    </citation>
    <scope>NUCLEOTIDE SEQUENCE [LARGE SCALE GENOMIC DNA]</scope>
    <source>
        <strain evidence="3">cv. Yugu1</strain>
        <strain evidence="1">Yugu1</strain>
    </source>
</reference>
<dbReference type="GeneID" id="101754431"/>
<dbReference type="RefSeq" id="XP_004979379.1">
    <property type="nucleotide sequence ID" value="XM_004979322.3"/>
</dbReference>
<keyword evidence="3" id="KW-1185">Reference proteome</keyword>
<evidence type="ECO:0000313" key="2">
    <source>
        <dbReference type="EnsemblPlants" id="KQK94782"/>
    </source>
</evidence>
<dbReference type="HOGENOM" id="CLU_886813_0_0_1"/>
<evidence type="ECO:0000313" key="1">
    <source>
        <dbReference type="EMBL" id="RCV38392.1"/>
    </source>
</evidence>
<organism evidence="2 3">
    <name type="scientific">Setaria italica</name>
    <name type="common">Foxtail millet</name>
    <name type="synonym">Panicum italicum</name>
    <dbReference type="NCBI Taxonomy" id="4555"/>
    <lineage>
        <taxon>Eukaryota</taxon>
        <taxon>Viridiplantae</taxon>
        <taxon>Streptophyta</taxon>
        <taxon>Embryophyta</taxon>
        <taxon>Tracheophyta</taxon>
        <taxon>Spermatophyta</taxon>
        <taxon>Magnoliopsida</taxon>
        <taxon>Liliopsida</taxon>
        <taxon>Poales</taxon>
        <taxon>Poaceae</taxon>
        <taxon>PACMAD clade</taxon>
        <taxon>Panicoideae</taxon>
        <taxon>Panicodae</taxon>
        <taxon>Paniceae</taxon>
        <taxon>Cenchrinae</taxon>
        <taxon>Setaria</taxon>
    </lineage>
</organism>
<dbReference type="FunCoup" id="K3ZJB2">
    <property type="interactions" value="304"/>
</dbReference>
<dbReference type="eggNOG" id="ENOG502R794">
    <property type="taxonomic scope" value="Eukaryota"/>
</dbReference>
<reference evidence="2" key="3">
    <citation type="submission" date="2018-08" db="UniProtKB">
        <authorList>
            <consortium name="EnsemblPlants"/>
        </authorList>
    </citation>
    <scope>IDENTIFICATION</scope>
    <source>
        <strain evidence="2">Yugu1</strain>
    </source>
</reference>
<dbReference type="AlphaFoldDB" id="K3ZJB2"/>
<dbReference type="OMA" id="EWLLEDV"/>
<dbReference type="EnsemblPlants" id="KQK94782">
    <property type="protein sequence ID" value="KQK94782"/>
    <property type="gene ID" value="SETIT_026665mg"/>
</dbReference>
<protein>
    <submittedName>
        <fullName evidence="1 2">Uncharacterized protein</fullName>
    </submittedName>
</protein>
<accession>K3ZJB2</accession>
<dbReference type="EMBL" id="AGNK02004995">
    <property type="status" value="NOT_ANNOTATED_CDS"/>
    <property type="molecule type" value="Genomic_DNA"/>
</dbReference>
<evidence type="ECO:0000313" key="3">
    <source>
        <dbReference type="Proteomes" id="UP000004995"/>
    </source>
</evidence>
<gene>
    <name evidence="2" type="primary">LOC101754431</name>
    <name evidence="1" type="ORF">SETIT_8G138300v2</name>
</gene>
<proteinExistence type="predicted"/>
<reference evidence="1" key="2">
    <citation type="submission" date="2015-07" db="EMBL/GenBank/DDBJ databases">
        <authorList>
            <person name="Noorani M."/>
        </authorList>
    </citation>
    <scope>NUCLEOTIDE SEQUENCE</scope>
    <source>
        <strain evidence="1">Yugu1</strain>
    </source>
</reference>
<dbReference type="EMBL" id="CM003535">
    <property type="protein sequence ID" value="RCV38392.1"/>
    <property type="molecule type" value="Genomic_DNA"/>
</dbReference>
<name>K3ZJB2_SETIT</name>
<dbReference type="Proteomes" id="UP000004995">
    <property type="component" value="Unassembled WGS sequence"/>
</dbReference>
<sequence>MGVLEVSSLAALEKEIDLWSGGQRPRVVVRVPHVGDLFEAAPLLHRLNKQVYDSRFLWKVDDGALALLLQASEYYQKLDLLELHLDLMRLDIVEGISMKKIRFDGVRQTANEVVIHAHPASIIEVLDSITIEGQRIARVANLLGFGGAGLEETKLMDDDLEWLLEDVFEAGEVGDVEAVYFEEDMVSVEDREAGLPVGSGDEGALSNRLDALHLGVDQRGVFYPVVGKGKILTGLADQDNALHLASGLEAGEHNLGDDIGQVNPVAKDGAHHLGHINSKINPEAKEDAIKGVLLQKISRLQLVLQRVKRGPFFV</sequence>